<dbReference type="OrthoDB" id="9770923at2"/>
<keyword evidence="3" id="KW-0201">Cytochrome c-type biogenesis</keyword>
<proteinExistence type="predicted"/>
<evidence type="ECO:0000256" key="5">
    <source>
        <dbReference type="ARBA" id="ARBA00023136"/>
    </source>
</evidence>
<evidence type="ECO:0000256" key="2">
    <source>
        <dbReference type="ARBA" id="ARBA00022692"/>
    </source>
</evidence>
<dbReference type="PANTHER" id="PTHR31566">
    <property type="entry name" value="CYTOCHROME C BIOGENESIS PROTEIN CCS1, CHLOROPLASTIC"/>
    <property type="match status" value="1"/>
</dbReference>
<evidence type="ECO:0000256" key="6">
    <source>
        <dbReference type="SAM" id="Phobius"/>
    </source>
</evidence>
<dbReference type="RefSeq" id="WP_096183989.1">
    <property type="nucleotide sequence ID" value="NZ_BDUF01000109.1"/>
</dbReference>
<feature type="transmembrane region" description="Helical" evidence="6">
    <location>
        <begin position="20"/>
        <end position="44"/>
    </location>
</feature>
<comment type="caution">
    <text evidence="8">The sequence shown here is derived from an EMBL/GenBank/DDBJ whole genome shotgun (WGS) entry which is preliminary data.</text>
</comment>
<sequence length="468" mass="53724">MMNTQAAKRRRSIFEWLWDFFASVKVAIVIIVLIALSAIIGTIFPQENFIPSSNPAAYYAQTYGDLGKYYYKFGFSHMYTSWWFVSLLLALGVSLVICSLERVVPLYKSLQRQEVKPALSVVQRKKIYVPVEGADAAHADRLASELAKRRYKIRRDGDAFLAEKMRISRFGAYILHIGLIIIILGALSRLIPGWYVSENIWIEEGQTVKVPGSDFHVRNDEFKVEFYEDGRPSHFETQAVLIENGKEVRREKIVVNRPLKHKGTLLFQASYLPPMIRLLDAELIDKRTGSRLETFQIDFSNLQTEYKAGAYIVRVLDYFPDFDMENDQPVTRSTDPNNPVLLVQIEGPGVEKPSKQFFFVFRQLELDQNSAFELAPVGGKMIETTGLRVQKDNGIPIVYAGCVVVLAGLVLVFYFQHRRVWGQIHNGILHVGAQTNKNWYGMRREMQRVFKSLNWQQEIIVRQGGKKQ</sequence>
<dbReference type="GO" id="GO:0016020">
    <property type="term" value="C:membrane"/>
    <property type="evidence" value="ECO:0007669"/>
    <property type="project" value="UniProtKB-SubCell"/>
</dbReference>
<dbReference type="PANTHER" id="PTHR31566:SF0">
    <property type="entry name" value="CYTOCHROME C BIOGENESIS PROTEIN CCS1, CHLOROPLASTIC"/>
    <property type="match status" value="1"/>
</dbReference>
<dbReference type="AlphaFoldDB" id="A0A292YTM5"/>
<organism evidence="8 9">
    <name type="scientific">Effusibacillus lacus</name>
    <dbReference type="NCBI Taxonomy" id="1348429"/>
    <lineage>
        <taxon>Bacteria</taxon>
        <taxon>Bacillati</taxon>
        <taxon>Bacillota</taxon>
        <taxon>Bacilli</taxon>
        <taxon>Bacillales</taxon>
        <taxon>Alicyclobacillaceae</taxon>
        <taxon>Effusibacillus</taxon>
    </lineage>
</organism>
<dbReference type="GO" id="GO:0017004">
    <property type="term" value="P:cytochrome complex assembly"/>
    <property type="evidence" value="ECO:0007669"/>
    <property type="project" value="UniProtKB-KW"/>
</dbReference>
<dbReference type="InterPro" id="IPR007816">
    <property type="entry name" value="ResB-like_domain"/>
</dbReference>
<dbReference type="Proteomes" id="UP000217785">
    <property type="component" value="Unassembled WGS sequence"/>
</dbReference>
<dbReference type="Pfam" id="PF05140">
    <property type="entry name" value="ResB"/>
    <property type="match status" value="1"/>
</dbReference>
<evidence type="ECO:0000313" key="8">
    <source>
        <dbReference type="EMBL" id="GAX91835.1"/>
    </source>
</evidence>
<dbReference type="EMBL" id="BDUF01000109">
    <property type="protein sequence ID" value="GAX91835.1"/>
    <property type="molecule type" value="Genomic_DNA"/>
</dbReference>
<evidence type="ECO:0000313" key="9">
    <source>
        <dbReference type="Proteomes" id="UP000217785"/>
    </source>
</evidence>
<gene>
    <name evidence="8" type="ORF">EFBL_3526</name>
</gene>
<dbReference type="InterPro" id="IPR023494">
    <property type="entry name" value="Cyt_c_bgen_Ccs1/CcsB/ResB"/>
</dbReference>
<name>A0A292YTM5_9BACL</name>
<reference evidence="9" key="1">
    <citation type="submission" date="2017-07" db="EMBL/GenBank/DDBJ databases">
        <title>Draft genome sequence of Effusibacillus lacus strain skLN1.</title>
        <authorList>
            <person name="Watanabe M."/>
            <person name="Kojima H."/>
            <person name="Fukui M."/>
        </authorList>
    </citation>
    <scope>NUCLEOTIDE SEQUENCE [LARGE SCALE GENOMIC DNA]</scope>
    <source>
        <strain evidence="9">skLN1</strain>
    </source>
</reference>
<evidence type="ECO:0000256" key="4">
    <source>
        <dbReference type="ARBA" id="ARBA00022989"/>
    </source>
</evidence>
<feature type="transmembrane region" description="Helical" evidence="6">
    <location>
        <begin position="397"/>
        <end position="415"/>
    </location>
</feature>
<feature type="domain" description="ResB-like" evidence="7">
    <location>
        <begin position="24"/>
        <end position="446"/>
    </location>
</feature>
<feature type="transmembrane region" description="Helical" evidence="6">
    <location>
        <begin position="170"/>
        <end position="191"/>
    </location>
</feature>
<keyword evidence="2 6" id="KW-0812">Transmembrane</keyword>
<keyword evidence="5 6" id="KW-0472">Membrane</keyword>
<feature type="transmembrane region" description="Helical" evidence="6">
    <location>
        <begin position="82"/>
        <end position="104"/>
    </location>
</feature>
<protein>
    <submittedName>
        <fullName evidence="8">Cytochrome c biogenesis protein</fullName>
    </submittedName>
</protein>
<accession>A0A292YTM5</accession>
<comment type="subcellular location">
    <subcellularLocation>
        <location evidence="1">Membrane</location>
        <topology evidence="1">Multi-pass membrane protein</topology>
    </subcellularLocation>
</comment>
<evidence type="ECO:0000256" key="3">
    <source>
        <dbReference type="ARBA" id="ARBA00022748"/>
    </source>
</evidence>
<keyword evidence="4 6" id="KW-1133">Transmembrane helix</keyword>
<evidence type="ECO:0000259" key="7">
    <source>
        <dbReference type="Pfam" id="PF05140"/>
    </source>
</evidence>
<evidence type="ECO:0000256" key="1">
    <source>
        <dbReference type="ARBA" id="ARBA00004141"/>
    </source>
</evidence>
<keyword evidence="9" id="KW-1185">Reference proteome</keyword>